<feature type="transmembrane region" description="Helical" evidence="2">
    <location>
        <begin position="30"/>
        <end position="63"/>
    </location>
</feature>
<evidence type="ECO:0000256" key="1">
    <source>
        <dbReference type="SAM" id="MobiDB-lite"/>
    </source>
</evidence>
<accession>A0A3N0BVB8</accession>
<keyword evidence="2" id="KW-1133">Transmembrane helix</keyword>
<dbReference type="Proteomes" id="UP000273807">
    <property type="component" value="Unassembled WGS sequence"/>
</dbReference>
<feature type="region of interest" description="Disordered" evidence="1">
    <location>
        <begin position="122"/>
        <end position="161"/>
    </location>
</feature>
<organism evidence="3 4">
    <name type="scientific">Arthrobacter oryzae</name>
    <dbReference type="NCBI Taxonomy" id="409290"/>
    <lineage>
        <taxon>Bacteria</taxon>
        <taxon>Bacillati</taxon>
        <taxon>Actinomycetota</taxon>
        <taxon>Actinomycetes</taxon>
        <taxon>Micrococcales</taxon>
        <taxon>Micrococcaceae</taxon>
        <taxon>Arthrobacter</taxon>
    </lineage>
</organism>
<keyword evidence="4" id="KW-1185">Reference proteome</keyword>
<feature type="transmembrane region" description="Helical" evidence="2">
    <location>
        <begin position="75"/>
        <end position="100"/>
    </location>
</feature>
<keyword evidence="2" id="KW-0812">Transmembrane</keyword>
<reference evidence="3 4" key="1">
    <citation type="submission" date="2018-10" db="EMBL/GenBank/DDBJ databases">
        <title>Genome sequencing of Arthrobacter oryzae TNB02.</title>
        <authorList>
            <person name="Cho Y.-J."/>
            <person name="Cho A."/>
            <person name="Kim O.-S."/>
        </authorList>
    </citation>
    <scope>NUCLEOTIDE SEQUENCE [LARGE SCALE GENOMIC DNA]</scope>
    <source>
        <strain evidence="3 4">TNB02</strain>
    </source>
</reference>
<comment type="caution">
    <text evidence="3">The sequence shown here is derived from an EMBL/GenBank/DDBJ whole genome shotgun (WGS) entry which is preliminary data.</text>
</comment>
<protein>
    <submittedName>
        <fullName evidence="3">DUF4190 domain-containing protein</fullName>
    </submittedName>
</protein>
<dbReference type="RefSeq" id="WP_123255803.1">
    <property type="nucleotide sequence ID" value="NZ_RBED01000107.1"/>
</dbReference>
<evidence type="ECO:0000313" key="3">
    <source>
        <dbReference type="EMBL" id="RNL53268.1"/>
    </source>
</evidence>
<evidence type="ECO:0000313" key="4">
    <source>
        <dbReference type="Proteomes" id="UP000273807"/>
    </source>
</evidence>
<gene>
    <name evidence="3" type="ORF">D7003_12685</name>
</gene>
<keyword evidence="2" id="KW-0472">Membrane</keyword>
<feature type="compositionally biased region" description="Low complexity" evidence="1">
    <location>
        <begin position="122"/>
        <end position="140"/>
    </location>
</feature>
<dbReference type="AlphaFoldDB" id="A0A3N0BVB8"/>
<dbReference type="OrthoDB" id="4762021at2"/>
<evidence type="ECO:0000256" key="2">
    <source>
        <dbReference type="SAM" id="Phobius"/>
    </source>
</evidence>
<name>A0A3N0BVB8_9MICC</name>
<sequence length="250" mass="25453">MLLNDRRATTESRSLIPAESQVSGQGLASLVLGTFAVAVSFIPVLGLPALVLGPLAIILAYFARTGQPRDRVTATAGLILGITATVIALVVTAITVFGIAQYSEKIRSFPFAATTQAPAASATTGAAGTGRTTAASAPTPQAVPSAPTTGQPPGKNCGLSGSVGTKGGQPVTFIVEGEPGKTFNVDYGTTMEYGCVERATGRWEATMLMIDPKGAGITMWYDGGSEKNLTCQIIIDGQIVGRGQGAGCST</sequence>
<dbReference type="EMBL" id="RBED01000107">
    <property type="protein sequence ID" value="RNL53268.1"/>
    <property type="molecule type" value="Genomic_DNA"/>
</dbReference>
<proteinExistence type="predicted"/>